<dbReference type="Proteomes" id="UP000095280">
    <property type="component" value="Unplaced"/>
</dbReference>
<name>A0A1I8FKL6_9PLAT</name>
<evidence type="ECO:0000313" key="2">
    <source>
        <dbReference type="WBParaSite" id="maker-unitig_38852-snap-gene-0.1-mRNA-1"/>
    </source>
</evidence>
<dbReference type="WBParaSite" id="maker-unitig_38852-snap-gene-0.1-mRNA-1">
    <property type="protein sequence ID" value="maker-unitig_38852-snap-gene-0.1-mRNA-1"/>
    <property type="gene ID" value="maker-unitig_38852-snap-gene-0.1"/>
</dbReference>
<dbReference type="AlphaFoldDB" id="A0A1I8FKL6"/>
<evidence type="ECO:0000313" key="1">
    <source>
        <dbReference type="Proteomes" id="UP000095280"/>
    </source>
</evidence>
<reference evidence="2" key="1">
    <citation type="submission" date="2016-11" db="UniProtKB">
        <authorList>
            <consortium name="WormBaseParasite"/>
        </authorList>
    </citation>
    <scope>IDENTIFICATION</scope>
</reference>
<keyword evidence="1" id="KW-1185">Reference proteome</keyword>
<proteinExistence type="predicted"/>
<protein>
    <submittedName>
        <fullName evidence="2">Phosphorylase b kinase regulatory subunit</fullName>
    </submittedName>
</protein>
<sequence length="136" mass="15521">GPIEAQDADEAELGDLYWQLELVENRISGGIVKRTGEINDATYCRNQHTPLQKNWLHASKGEMTSESQCDDAFTIYAVEPQLVNIFNYVAGYVPLIQRFIFDHKTGSSKLEPIITQPMMKALLELRDFHSVRHDNK</sequence>
<organism evidence="1 2">
    <name type="scientific">Macrostomum lignano</name>
    <dbReference type="NCBI Taxonomy" id="282301"/>
    <lineage>
        <taxon>Eukaryota</taxon>
        <taxon>Metazoa</taxon>
        <taxon>Spiralia</taxon>
        <taxon>Lophotrochozoa</taxon>
        <taxon>Platyhelminthes</taxon>
        <taxon>Rhabditophora</taxon>
        <taxon>Macrostomorpha</taxon>
        <taxon>Macrostomida</taxon>
        <taxon>Macrostomidae</taxon>
        <taxon>Macrostomum</taxon>
    </lineage>
</organism>
<accession>A0A1I8FKL6</accession>